<sequence>MLNTVLVTQRHFDEAAIAYLREGGCEVVIADLPPGRADGDISHETLVQWLQGASGWIVGHAHVTRELLAALPDLRVIARRGVGYERIDTQAVRDLGRVATIAAGTNDATVADLTIGLMLGLGRRFRECGEGLSKGAWSIPLGSDLYRKTVGIVGLGRIGLAVLRRLRGFDVNVLVHSLSKPTAHEASEGVKYVELDTLLAESDYVTLHAPLTDQTRFLIREKTIRRMKPTAFLINTARGGLVEDRDLLAALRVGRLAGAGLDVFVSESDPGYETVTNALVNLPNVIALPHAGASTREGLARMNLMAARCIVAALDGNDLPPGCVIADGRRRGEAQAA</sequence>
<dbReference type="Gene3D" id="3.40.50.720">
    <property type="entry name" value="NAD(P)-binding Rossmann-like Domain"/>
    <property type="match status" value="2"/>
</dbReference>
<evidence type="ECO:0000313" key="7">
    <source>
        <dbReference type="EMBL" id="QBY56198.1"/>
    </source>
</evidence>
<dbReference type="PROSITE" id="PS00671">
    <property type="entry name" value="D_2_HYDROXYACID_DH_3"/>
    <property type="match status" value="1"/>
</dbReference>
<keyword evidence="3" id="KW-0520">NAD</keyword>
<dbReference type="KEGG" id="cox:E0W60_34655"/>
<dbReference type="InterPro" id="IPR006139">
    <property type="entry name" value="D-isomer_2_OHA_DH_cat_dom"/>
</dbReference>
<dbReference type="Pfam" id="PF02826">
    <property type="entry name" value="2-Hacid_dh_C"/>
    <property type="match status" value="1"/>
</dbReference>
<feature type="domain" description="D-isomer specific 2-hydroxyacid dehydrogenase NAD-binding" evidence="6">
    <location>
        <begin position="115"/>
        <end position="292"/>
    </location>
</feature>
<feature type="domain" description="D-isomer specific 2-hydroxyacid dehydrogenase catalytic" evidence="5">
    <location>
        <begin position="5"/>
        <end position="319"/>
    </location>
</feature>
<dbReference type="PANTHER" id="PTHR10996">
    <property type="entry name" value="2-HYDROXYACID DEHYDROGENASE-RELATED"/>
    <property type="match status" value="1"/>
</dbReference>
<dbReference type="PANTHER" id="PTHR10996:SF178">
    <property type="entry name" value="2-HYDROXYACID DEHYDROGENASE YGL185C-RELATED"/>
    <property type="match status" value="1"/>
</dbReference>
<dbReference type="EMBL" id="CP038639">
    <property type="protein sequence ID" value="QBY56198.1"/>
    <property type="molecule type" value="Genomic_DNA"/>
</dbReference>
<evidence type="ECO:0000256" key="1">
    <source>
        <dbReference type="ARBA" id="ARBA00005854"/>
    </source>
</evidence>
<comment type="similarity">
    <text evidence="1 4">Belongs to the D-isomer specific 2-hydroxyacid dehydrogenase family.</text>
</comment>
<dbReference type="RefSeq" id="WP_135707363.1">
    <property type="nucleotide sequence ID" value="NZ_CP038639.1"/>
</dbReference>
<dbReference type="Proteomes" id="UP000295294">
    <property type="component" value="Plasmid unnamed4"/>
</dbReference>
<dbReference type="SUPFAM" id="SSF51735">
    <property type="entry name" value="NAD(P)-binding Rossmann-fold domains"/>
    <property type="match status" value="1"/>
</dbReference>
<dbReference type="InterPro" id="IPR006140">
    <property type="entry name" value="D-isomer_DH_NAD-bd"/>
</dbReference>
<dbReference type="GO" id="GO:0030267">
    <property type="term" value="F:glyoxylate reductase (NADPH) activity"/>
    <property type="evidence" value="ECO:0007669"/>
    <property type="project" value="TreeGrafter"/>
</dbReference>
<dbReference type="OrthoDB" id="9805416at2"/>
<proteinExistence type="inferred from homology"/>
<dbReference type="InterPro" id="IPR029752">
    <property type="entry name" value="D-isomer_DH_CS1"/>
</dbReference>
<protein>
    <submittedName>
        <fullName evidence="7">Hydroxyacid dehydrogenase</fullName>
    </submittedName>
</protein>
<dbReference type="GO" id="GO:0005829">
    <property type="term" value="C:cytosol"/>
    <property type="evidence" value="ECO:0007669"/>
    <property type="project" value="TreeGrafter"/>
</dbReference>
<dbReference type="Pfam" id="PF00389">
    <property type="entry name" value="2-Hacid_dh"/>
    <property type="match status" value="1"/>
</dbReference>
<name>A0A4P7LKW2_9BURK</name>
<evidence type="ECO:0000313" key="8">
    <source>
        <dbReference type="Proteomes" id="UP000295294"/>
    </source>
</evidence>
<dbReference type="CDD" id="cd12172">
    <property type="entry name" value="PGDH_like_2"/>
    <property type="match status" value="1"/>
</dbReference>
<evidence type="ECO:0000259" key="5">
    <source>
        <dbReference type="Pfam" id="PF00389"/>
    </source>
</evidence>
<evidence type="ECO:0000259" key="6">
    <source>
        <dbReference type="Pfam" id="PF02826"/>
    </source>
</evidence>
<dbReference type="AlphaFoldDB" id="A0A4P7LKW2"/>
<dbReference type="SUPFAM" id="SSF52283">
    <property type="entry name" value="Formate/glycerate dehydrogenase catalytic domain-like"/>
    <property type="match status" value="1"/>
</dbReference>
<keyword evidence="2 4" id="KW-0560">Oxidoreductase</keyword>
<accession>A0A4P7LKW2</accession>
<evidence type="ECO:0000256" key="2">
    <source>
        <dbReference type="ARBA" id="ARBA00023002"/>
    </source>
</evidence>
<geneLocation type="plasmid" evidence="7">
    <name>unnamed4</name>
</geneLocation>
<dbReference type="PROSITE" id="PS00065">
    <property type="entry name" value="D_2_HYDROXYACID_DH_1"/>
    <property type="match status" value="1"/>
</dbReference>
<dbReference type="FunFam" id="3.40.50.720:FF:000203">
    <property type="entry name" value="D-3-phosphoglycerate dehydrogenase (SerA)"/>
    <property type="match status" value="1"/>
</dbReference>
<organism evidence="7 8">
    <name type="scientific">Cupriavidus oxalaticus</name>
    <dbReference type="NCBI Taxonomy" id="96344"/>
    <lineage>
        <taxon>Bacteria</taxon>
        <taxon>Pseudomonadati</taxon>
        <taxon>Pseudomonadota</taxon>
        <taxon>Betaproteobacteria</taxon>
        <taxon>Burkholderiales</taxon>
        <taxon>Burkholderiaceae</taxon>
        <taxon>Cupriavidus</taxon>
    </lineage>
</organism>
<reference evidence="7 8" key="1">
    <citation type="submission" date="2019-03" db="EMBL/GenBank/DDBJ databases">
        <title>Efficiently degradation of phenoxyalkanoic acid herbicides by Cupriavidus oxalaticus strain X32.</title>
        <authorList>
            <person name="Sheng X."/>
        </authorList>
    </citation>
    <scope>NUCLEOTIDE SEQUENCE [LARGE SCALE GENOMIC DNA]</scope>
    <source>
        <strain evidence="7 8">X32</strain>
        <plasmid evidence="7 8">unnamed4</plasmid>
    </source>
</reference>
<evidence type="ECO:0000256" key="4">
    <source>
        <dbReference type="RuleBase" id="RU003719"/>
    </source>
</evidence>
<dbReference type="InterPro" id="IPR029753">
    <property type="entry name" value="D-isomer_DH_CS"/>
</dbReference>
<dbReference type="GO" id="GO:0051287">
    <property type="term" value="F:NAD binding"/>
    <property type="evidence" value="ECO:0007669"/>
    <property type="project" value="InterPro"/>
</dbReference>
<dbReference type="InterPro" id="IPR050223">
    <property type="entry name" value="D-isomer_2-hydroxyacid_DH"/>
</dbReference>
<gene>
    <name evidence="7" type="ORF">E0W60_34655</name>
</gene>
<evidence type="ECO:0000256" key="3">
    <source>
        <dbReference type="ARBA" id="ARBA00023027"/>
    </source>
</evidence>
<dbReference type="InterPro" id="IPR036291">
    <property type="entry name" value="NAD(P)-bd_dom_sf"/>
</dbReference>
<keyword evidence="7" id="KW-0614">Plasmid</keyword>
<dbReference type="GO" id="GO:0016618">
    <property type="term" value="F:hydroxypyruvate reductase [NAD(P)H] activity"/>
    <property type="evidence" value="ECO:0007669"/>
    <property type="project" value="TreeGrafter"/>
</dbReference>